<organism evidence="2">
    <name type="scientific">Fusarium clavum</name>
    <dbReference type="NCBI Taxonomy" id="2594811"/>
    <lineage>
        <taxon>Eukaryota</taxon>
        <taxon>Fungi</taxon>
        <taxon>Dikarya</taxon>
        <taxon>Ascomycota</taxon>
        <taxon>Pezizomycotina</taxon>
        <taxon>Sordariomycetes</taxon>
        <taxon>Hypocreomycetidae</taxon>
        <taxon>Hypocreales</taxon>
        <taxon>Nectriaceae</taxon>
        <taxon>Fusarium</taxon>
        <taxon>Fusarium incarnatum-equiseti species complex</taxon>
    </lineage>
</organism>
<accession>W1IC19</accession>
<name>W1IC19_9HYPO</name>
<dbReference type="EMBL" id="HG321338">
    <property type="protein sequence ID" value="CEF82676.1"/>
    <property type="molecule type" value="Genomic_DNA"/>
</dbReference>
<geneLocation type="mitochondrion" evidence="2"/>
<reference evidence="2" key="1">
    <citation type="submission" date="2013-05" db="EMBL/GenBank/DDBJ databases">
        <title>Draft genome sequences of six wheat associated Fusarium spp. isolates.</title>
        <authorList>
            <person name="Moolhuijzen P.M."/>
            <person name="Manners J.M."/>
            <person name="Wilcox S."/>
            <person name="Bellgard M.I."/>
            <person name="Gardiner D.M."/>
        </authorList>
    </citation>
    <scope>NUCLEOTIDE SEQUENCE</scope>
    <source>
        <strain evidence="2">CS3069</strain>
    </source>
</reference>
<dbReference type="AlphaFoldDB" id="W1IC19"/>
<evidence type="ECO:0000256" key="1">
    <source>
        <dbReference type="SAM" id="MobiDB-lite"/>
    </source>
</evidence>
<protein>
    <submittedName>
        <fullName evidence="2">Unassigned protein</fullName>
    </submittedName>
</protein>
<gene>
    <name evidence="2" type="ORF">BN850_0138020</name>
</gene>
<feature type="non-terminal residue" evidence="2">
    <location>
        <position position="53"/>
    </location>
</feature>
<evidence type="ECO:0000313" key="2">
    <source>
        <dbReference type="EMBL" id="CDL73414.1"/>
    </source>
</evidence>
<sequence length="53" mass="5774">MFSLSPPVFPQLPTQPTSGNPSSSFPYTFEPPLHTYLAFFAPLQSAVAFLLAD</sequence>
<keyword evidence="2" id="KW-0496">Mitochondrion</keyword>
<dbReference type="EMBL" id="CBMI010005080">
    <property type="protein sequence ID" value="CDL73414.1"/>
    <property type="molecule type" value="Genomic_DNA"/>
</dbReference>
<feature type="region of interest" description="Disordered" evidence="1">
    <location>
        <begin position="1"/>
        <end position="25"/>
    </location>
</feature>
<proteinExistence type="predicted"/>
<feature type="compositionally biased region" description="Polar residues" evidence="1">
    <location>
        <begin position="12"/>
        <end position="25"/>
    </location>
</feature>